<organism evidence="1 2">
    <name type="scientific">Austropuccinia psidii MF-1</name>
    <dbReference type="NCBI Taxonomy" id="1389203"/>
    <lineage>
        <taxon>Eukaryota</taxon>
        <taxon>Fungi</taxon>
        <taxon>Dikarya</taxon>
        <taxon>Basidiomycota</taxon>
        <taxon>Pucciniomycotina</taxon>
        <taxon>Pucciniomycetes</taxon>
        <taxon>Pucciniales</taxon>
        <taxon>Sphaerophragmiaceae</taxon>
        <taxon>Austropuccinia</taxon>
    </lineage>
</organism>
<dbReference type="Proteomes" id="UP000765509">
    <property type="component" value="Unassembled WGS sequence"/>
</dbReference>
<accession>A0A9Q3J0N9</accession>
<evidence type="ECO:0000313" key="1">
    <source>
        <dbReference type="EMBL" id="MBW0553195.1"/>
    </source>
</evidence>
<reference evidence="1" key="1">
    <citation type="submission" date="2021-03" db="EMBL/GenBank/DDBJ databases">
        <title>Draft genome sequence of rust myrtle Austropuccinia psidii MF-1, a brazilian biotype.</title>
        <authorList>
            <person name="Quecine M.C."/>
            <person name="Pachon D.M.R."/>
            <person name="Bonatelli M.L."/>
            <person name="Correr F.H."/>
            <person name="Franceschini L.M."/>
            <person name="Leite T.F."/>
            <person name="Margarido G.R.A."/>
            <person name="Almeida C.A."/>
            <person name="Ferrarezi J.A."/>
            <person name="Labate C.A."/>
        </authorList>
    </citation>
    <scope>NUCLEOTIDE SEQUENCE</scope>
    <source>
        <strain evidence="1">MF-1</strain>
    </source>
</reference>
<gene>
    <name evidence="1" type="ORF">O181_092910</name>
</gene>
<dbReference type="EMBL" id="AVOT02059538">
    <property type="protein sequence ID" value="MBW0553195.1"/>
    <property type="molecule type" value="Genomic_DNA"/>
</dbReference>
<sequence length="342" mass="39601">MDNKRVNLAAHWAELGASFQKISLKEIDFKDLMVIPKDRAYSDSFRLTRSKPNQLSSGSKPLRNQQVSGRELLFFTIPGSSHEKTRTKGQKQDVFQPKAERVRPNDLEAVGLGERSTQEPEIVVHTSRISSPINRNITPTQIEHNIVTPESNLNSAALWLQMSQFSEKTQKQYSELQASHERMKKLTASMDKIVKTPQEGHAQLSKSSKETHKRLNQVFEEQHHSKRDRDCLDEDIKKLFNVYHNVTPQPQGHVIDNPYHQVDIKPDAVLWNRERSPSKYQNGENMSYSDKEPLKQLREDSCWPKFSGTEEYDHMKLVNYIDGLFIHIPSIPDYWITARLRT</sequence>
<protein>
    <submittedName>
        <fullName evidence="1">Uncharacterized protein</fullName>
    </submittedName>
</protein>
<name>A0A9Q3J0N9_9BASI</name>
<proteinExistence type="predicted"/>
<comment type="caution">
    <text evidence="1">The sequence shown here is derived from an EMBL/GenBank/DDBJ whole genome shotgun (WGS) entry which is preliminary data.</text>
</comment>
<dbReference type="AlphaFoldDB" id="A0A9Q3J0N9"/>
<evidence type="ECO:0000313" key="2">
    <source>
        <dbReference type="Proteomes" id="UP000765509"/>
    </source>
</evidence>
<keyword evidence="2" id="KW-1185">Reference proteome</keyword>